<sequence length="151" mass="17200">MKYSLKNILALISLLIFIASLFFTAFKVTESKEIRDFSSFELLLIGGISFLGGGILEFFIWSANIWFFISIACFFFEKFFASIVTGIIALLISVSFLFWNSILVSESGREAPIYSLEIGYFLWLASILFIMCSSVYLRIKNNFTTINRNGL</sequence>
<dbReference type="RefSeq" id="WP_089997912.1">
    <property type="nucleotide sequence ID" value="NZ_FOBV01000001.1"/>
</dbReference>
<keyword evidence="1" id="KW-0472">Membrane</keyword>
<dbReference type="Proteomes" id="UP000199450">
    <property type="component" value="Unassembled WGS sequence"/>
</dbReference>
<dbReference type="EMBL" id="FOBV01000001">
    <property type="protein sequence ID" value="SEM10353.1"/>
    <property type="molecule type" value="Genomic_DNA"/>
</dbReference>
<keyword evidence="1" id="KW-0812">Transmembrane</keyword>
<feature type="transmembrane region" description="Helical" evidence="1">
    <location>
        <begin position="120"/>
        <end position="139"/>
    </location>
</feature>
<name>A0A1H7VM87_9FLAO</name>
<evidence type="ECO:0000256" key="1">
    <source>
        <dbReference type="SAM" id="Phobius"/>
    </source>
</evidence>
<keyword evidence="1" id="KW-1133">Transmembrane helix</keyword>
<evidence type="ECO:0000313" key="3">
    <source>
        <dbReference type="Proteomes" id="UP000199450"/>
    </source>
</evidence>
<proteinExistence type="predicted"/>
<accession>A0A1H7VM87</accession>
<keyword evidence="3" id="KW-1185">Reference proteome</keyword>
<evidence type="ECO:0000313" key="2">
    <source>
        <dbReference type="EMBL" id="SEM10353.1"/>
    </source>
</evidence>
<feature type="transmembrane region" description="Helical" evidence="1">
    <location>
        <begin position="43"/>
        <end position="67"/>
    </location>
</feature>
<dbReference type="OrthoDB" id="1363399at2"/>
<organism evidence="2 3">
    <name type="scientific">Chryseobacterium taichungense</name>
    <dbReference type="NCBI Taxonomy" id="295069"/>
    <lineage>
        <taxon>Bacteria</taxon>
        <taxon>Pseudomonadati</taxon>
        <taxon>Bacteroidota</taxon>
        <taxon>Flavobacteriia</taxon>
        <taxon>Flavobacteriales</taxon>
        <taxon>Weeksellaceae</taxon>
        <taxon>Chryseobacterium group</taxon>
        <taxon>Chryseobacterium</taxon>
    </lineage>
</organism>
<gene>
    <name evidence="2" type="ORF">SAMN05421856_101114</name>
</gene>
<dbReference type="STRING" id="295069.SAMN05421856_101114"/>
<dbReference type="AlphaFoldDB" id="A0A1H7VM87"/>
<protein>
    <submittedName>
        <fullName evidence="2">Uncharacterized protein</fullName>
    </submittedName>
</protein>
<feature type="transmembrane region" description="Helical" evidence="1">
    <location>
        <begin position="79"/>
        <end position="100"/>
    </location>
</feature>
<reference evidence="3" key="1">
    <citation type="submission" date="2016-10" db="EMBL/GenBank/DDBJ databases">
        <authorList>
            <person name="Varghese N."/>
            <person name="Submissions S."/>
        </authorList>
    </citation>
    <scope>NUCLEOTIDE SEQUENCE [LARGE SCALE GENOMIC DNA]</scope>
    <source>
        <strain evidence="3">DSM 17453</strain>
    </source>
</reference>